<evidence type="ECO:0000256" key="2">
    <source>
        <dbReference type="ARBA" id="ARBA00029447"/>
    </source>
</evidence>
<dbReference type="InterPro" id="IPR004089">
    <property type="entry name" value="MCPsignal_dom"/>
</dbReference>
<evidence type="ECO:0000256" key="1">
    <source>
        <dbReference type="ARBA" id="ARBA00022500"/>
    </source>
</evidence>
<dbReference type="InterPro" id="IPR013767">
    <property type="entry name" value="PAS_fold"/>
</dbReference>
<keyword evidence="3" id="KW-0807">Transducer</keyword>
<dbReference type="GO" id="GO:0007165">
    <property type="term" value="P:signal transduction"/>
    <property type="evidence" value="ECO:0007669"/>
    <property type="project" value="UniProtKB-KW"/>
</dbReference>
<dbReference type="Gene3D" id="3.30.450.20">
    <property type="entry name" value="PAS domain"/>
    <property type="match status" value="1"/>
</dbReference>
<evidence type="ECO:0000259" key="5">
    <source>
        <dbReference type="PROSITE" id="PS50112"/>
    </source>
</evidence>
<dbReference type="GO" id="GO:0005886">
    <property type="term" value="C:plasma membrane"/>
    <property type="evidence" value="ECO:0007669"/>
    <property type="project" value="TreeGrafter"/>
</dbReference>
<dbReference type="InterPro" id="IPR035965">
    <property type="entry name" value="PAS-like_dom_sf"/>
</dbReference>
<keyword evidence="1" id="KW-0145">Chemotaxis</keyword>
<dbReference type="GO" id="GO:0006935">
    <property type="term" value="P:chemotaxis"/>
    <property type="evidence" value="ECO:0007669"/>
    <property type="project" value="UniProtKB-KW"/>
</dbReference>
<dbReference type="PROSITE" id="PS50111">
    <property type="entry name" value="CHEMOTAXIS_TRANSDUC_2"/>
    <property type="match status" value="1"/>
</dbReference>
<dbReference type="Gene3D" id="1.10.287.950">
    <property type="entry name" value="Methyl-accepting chemotaxis protein"/>
    <property type="match status" value="1"/>
</dbReference>
<reference evidence="6 7" key="1">
    <citation type="submission" date="2015-09" db="EMBL/GenBank/DDBJ databases">
        <authorList>
            <person name="Jackson K.R."/>
            <person name="Lunt B.L."/>
            <person name="Fisher J.N.B."/>
            <person name="Gardner A.V."/>
            <person name="Bailey M.E."/>
            <person name="Deus L.M."/>
            <person name="Earl A.S."/>
            <person name="Gibby P.D."/>
            <person name="Hartmann K.A."/>
            <person name="Liu J.E."/>
            <person name="Manci A.M."/>
            <person name="Nielsen D.A."/>
            <person name="Solomon M.B."/>
            <person name="Breakwell D.P."/>
            <person name="Burnett S.H."/>
            <person name="Grose J.H."/>
        </authorList>
    </citation>
    <scope>NUCLEOTIDE SEQUENCE [LARGE SCALE GENOMIC DNA]</scope>
    <source>
        <strain evidence="6 7">CECT 7799</strain>
    </source>
</reference>
<dbReference type="GO" id="GO:0004888">
    <property type="term" value="F:transmembrane signaling receptor activity"/>
    <property type="evidence" value="ECO:0007669"/>
    <property type="project" value="InterPro"/>
</dbReference>
<dbReference type="PRINTS" id="PR00260">
    <property type="entry name" value="CHEMTRNSDUCR"/>
</dbReference>
<accession>A0A0M7B8M3</accession>
<dbReference type="EMBL" id="CYPR01000061">
    <property type="protein sequence ID" value="CUH35482.1"/>
    <property type="molecule type" value="Genomic_DNA"/>
</dbReference>
<dbReference type="NCBIfam" id="TIGR00229">
    <property type="entry name" value="sensory_box"/>
    <property type="match status" value="1"/>
</dbReference>
<evidence type="ECO:0000313" key="7">
    <source>
        <dbReference type="Proteomes" id="UP000049455"/>
    </source>
</evidence>
<dbReference type="SUPFAM" id="SSF58104">
    <property type="entry name" value="Methyl-accepting chemotaxis protein (MCP) signaling domain"/>
    <property type="match status" value="1"/>
</dbReference>
<evidence type="ECO:0000313" key="6">
    <source>
        <dbReference type="EMBL" id="CUH35482.1"/>
    </source>
</evidence>
<dbReference type="PROSITE" id="PS50112">
    <property type="entry name" value="PAS"/>
    <property type="match status" value="1"/>
</dbReference>
<dbReference type="CDD" id="cd00130">
    <property type="entry name" value="PAS"/>
    <property type="match status" value="1"/>
</dbReference>
<dbReference type="GO" id="GO:0006355">
    <property type="term" value="P:regulation of DNA-templated transcription"/>
    <property type="evidence" value="ECO:0007669"/>
    <property type="project" value="InterPro"/>
</dbReference>
<evidence type="ECO:0000259" key="4">
    <source>
        <dbReference type="PROSITE" id="PS50111"/>
    </source>
</evidence>
<evidence type="ECO:0000256" key="3">
    <source>
        <dbReference type="PROSITE-ProRule" id="PRU00284"/>
    </source>
</evidence>
<dbReference type="PANTHER" id="PTHR43531:SF11">
    <property type="entry name" value="METHYL-ACCEPTING CHEMOTAXIS PROTEIN 3"/>
    <property type="match status" value="1"/>
</dbReference>
<feature type="domain" description="Methyl-accepting transducer" evidence="4">
    <location>
        <begin position="146"/>
        <end position="361"/>
    </location>
</feature>
<dbReference type="SMART" id="SM00091">
    <property type="entry name" value="PAS"/>
    <property type="match status" value="1"/>
</dbReference>
<dbReference type="Pfam" id="PF00015">
    <property type="entry name" value="MCPsignal"/>
    <property type="match status" value="1"/>
</dbReference>
<dbReference type="Pfam" id="PF00989">
    <property type="entry name" value="PAS"/>
    <property type="match status" value="1"/>
</dbReference>
<dbReference type="InterPro" id="IPR000014">
    <property type="entry name" value="PAS"/>
</dbReference>
<keyword evidence="7" id="KW-1185">Reference proteome</keyword>
<dbReference type="InterPro" id="IPR051310">
    <property type="entry name" value="MCP_chemotaxis"/>
</dbReference>
<keyword evidence="6" id="KW-0675">Receptor</keyword>
<dbReference type="SUPFAM" id="SSF55785">
    <property type="entry name" value="PYP-like sensor domain (PAS domain)"/>
    <property type="match status" value="1"/>
</dbReference>
<comment type="similarity">
    <text evidence="2">Belongs to the methyl-accepting chemotaxis (MCP) protein family.</text>
</comment>
<name>A0A0M7B8M3_9RHOB</name>
<dbReference type="Proteomes" id="UP000049455">
    <property type="component" value="Unassembled WGS sequence"/>
</dbReference>
<dbReference type="SMART" id="SM00283">
    <property type="entry name" value="MA"/>
    <property type="match status" value="1"/>
</dbReference>
<proteinExistence type="inferred from homology"/>
<gene>
    <name evidence="6" type="primary">tar_2</name>
    <name evidence="6" type="ORF">JSE7799_01123</name>
</gene>
<dbReference type="PANTHER" id="PTHR43531">
    <property type="entry name" value="PROTEIN ICFG"/>
    <property type="match status" value="1"/>
</dbReference>
<dbReference type="STRING" id="313367.JSE7799_01123"/>
<feature type="domain" description="PAS" evidence="5">
    <location>
        <begin position="18"/>
        <end position="67"/>
    </location>
</feature>
<protein>
    <submittedName>
        <fullName evidence="6">Aspartate chemoreceptor protein</fullName>
    </submittedName>
</protein>
<organism evidence="6 7">
    <name type="scientific">Jannaschia seosinensis</name>
    <dbReference type="NCBI Taxonomy" id="313367"/>
    <lineage>
        <taxon>Bacteria</taxon>
        <taxon>Pseudomonadati</taxon>
        <taxon>Pseudomonadota</taxon>
        <taxon>Alphaproteobacteria</taxon>
        <taxon>Rhodobacterales</taxon>
        <taxon>Roseobacteraceae</taxon>
        <taxon>Jannaschia</taxon>
    </lineage>
</organism>
<sequence>MRKLFQRRRGAGVPAWMLSSALEQAIDAVVLIDATNAVIYFNDAAERLWGYARDEVLGRNVSMLVPEAHRHNHDALIDANRTTGHNKIVGTSREVTVHRHDGEIVPVSLALSKMRIGKSWGYAAFVRDMSKEIAARHRMLDRASGSVDLVAADCQEVAGLSTKISNAAARQASSAQEASSAMEEIAASMRHCAENAATTETIAKSCSVDAQRAGDAVSRAVAAMSAIAEKIRVVQEIARQTDLLALNATIEAASAGVHGKGFAVVADEVRKLAERAQVAASEIGRLSHETHEASHEAGREITALVPEIARTAELVEEISAATREQQVGAEQINRAIRDLDHVIQENAATAKASTVTSTSLTERSDDLRALIEALRDGVENGATRPVGPGTAVPQKPLRVVAAAS</sequence>
<dbReference type="InterPro" id="IPR004090">
    <property type="entry name" value="Chemotax_Me-accpt_rcpt"/>
</dbReference>
<dbReference type="AlphaFoldDB" id="A0A0M7B8M3"/>